<evidence type="ECO:0000313" key="3">
    <source>
        <dbReference type="Proteomes" id="UP000251891"/>
    </source>
</evidence>
<keyword evidence="3" id="KW-1185">Reference proteome</keyword>
<dbReference type="RefSeq" id="WP_111863720.1">
    <property type="nucleotide sequence ID" value="NZ_QLYX01000002.1"/>
</dbReference>
<organism evidence="2 3">
    <name type="scientific">Actinomadura craniellae</name>
    <dbReference type="NCBI Taxonomy" id="2231787"/>
    <lineage>
        <taxon>Bacteria</taxon>
        <taxon>Bacillati</taxon>
        <taxon>Actinomycetota</taxon>
        <taxon>Actinomycetes</taxon>
        <taxon>Streptosporangiales</taxon>
        <taxon>Thermomonosporaceae</taxon>
        <taxon>Actinomadura</taxon>
    </lineage>
</organism>
<protein>
    <submittedName>
        <fullName evidence="2">DNA-binding protein</fullName>
    </submittedName>
</protein>
<keyword evidence="2" id="KW-0238">DNA-binding</keyword>
<dbReference type="NCBIfam" id="TIGR01764">
    <property type="entry name" value="excise"/>
    <property type="match status" value="1"/>
</dbReference>
<proteinExistence type="predicted"/>
<dbReference type="OrthoDB" id="9806039at2"/>
<accession>A0A365HBC0</accession>
<gene>
    <name evidence="2" type="ORF">DPM19_05755</name>
</gene>
<dbReference type="InterPro" id="IPR010093">
    <property type="entry name" value="SinI_DNA-bd"/>
</dbReference>
<dbReference type="InterPro" id="IPR041657">
    <property type="entry name" value="HTH_17"/>
</dbReference>
<evidence type="ECO:0000313" key="2">
    <source>
        <dbReference type="EMBL" id="RAY16381.1"/>
    </source>
</evidence>
<comment type="caution">
    <text evidence="2">The sequence shown here is derived from an EMBL/GenBank/DDBJ whole genome shotgun (WGS) entry which is preliminary data.</text>
</comment>
<dbReference type="Pfam" id="PF12728">
    <property type="entry name" value="HTH_17"/>
    <property type="match status" value="1"/>
</dbReference>
<evidence type="ECO:0000259" key="1">
    <source>
        <dbReference type="Pfam" id="PF12728"/>
    </source>
</evidence>
<dbReference type="EMBL" id="QLYX01000002">
    <property type="protein sequence ID" value="RAY16381.1"/>
    <property type="molecule type" value="Genomic_DNA"/>
</dbReference>
<dbReference type="GO" id="GO:0003677">
    <property type="term" value="F:DNA binding"/>
    <property type="evidence" value="ECO:0007669"/>
    <property type="project" value="UniProtKB-KW"/>
</dbReference>
<sequence>MTTATAAPPPGKALYRVHEAMPLLSLSRAKIYQLIRSGRLRTVKEGRTRLIPAAAIAEYVALLEQEAEVA</sequence>
<reference evidence="2 3" key="1">
    <citation type="submission" date="2018-06" db="EMBL/GenBank/DDBJ databases">
        <title>Actinomadura craniellae sp. nov. isolated from marine sponge Craniella sp.</title>
        <authorList>
            <person name="Li L."/>
            <person name="Xu Q.H."/>
            <person name="Lin H.W."/>
            <person name="Lu Y.H."/>
        </authorList>
    </citation>
    <scope>NUCLEOTIDE SEQUENCE [LARGE SCALE GENOMIC DNA]</scope>
    <source>
        <strain evidence="2 3">LHW63021</strain>
    </source>
</reference>
<dbReference type="Proteomes" id="UP000251891">
    <property type="component" value="Unassembled WGS sequence"/>
</dbReference>
<name>A0A365HBC0_9ACTN</name>
<feature type="domain" description="Helix-turn-helix" evidence="1">
    <location>
        <begin position="14"/>
        <end position="60"/>
    </location>
</feature>
<dbReference type="AlphaFoldDB" id="A0A365HBC0"/>